<dbReference type="GO" id="GO:0005829">
    <property type="term" value="C:cytosol"/>
    <property type="evidence" value="ECO:0007669"/>
    <property type="project" value="TreeGrafter"/>
</dbReference>
<dbReference type="GO" id="GO:0006206">
    <property type="term" value="P:pyrimidine nucleobase metabolic process"/>
    <property type="evidence" value="ECO:0007669"/>
    <property type="project" value="InterPro"/>
</dbReference>
<evidence type="ECO:0000256" key="1">
    <source>
        <dbReference type="ARBA" id="ARBA00022676"/>
    </source>
</evidence>
<keyword evidence="2" id="KW-0808">Transferase</keyword>
<dbReference type="Pfam" id="PF02885">
    <property type="entry name" value="Glycos_trans_3N"/>
    <property type="match status" value="1"/>
</dbReference>
<dbReference type="InterPro" id="IPR000312">
    <property type="entry name" value="Glycosyl_Trfase_fam3"/>
</dbReference>
<dbReference type="InterPro" id="IPR035902">
    <property type="entry name" value="Nuc_phospho_transferase"/>
</dbReference>
<dbReference type="EMBL" id="JAODUO010000093">
    <property type="protein sequence ID" value="KAK2189926.1"/>
    <property type="molecule type" value="Genomic_DNA"/>
</dbReference>
<feature type="domain" description="Glycosyl transferase family 3 N-terminal" evidence="4">
    <location>
        <begin position="6"/>
        <end position="66"/>
    </location>
</feature>
<protein>
    <recommendedName>
        <fullName evidence="7">Thymidine phosphorylase</fullName>
    </recommendedName>
</protein>
<dbReference type="SUPFAM" id="SSF54680">
    <property type="entry name" value="Pyrimidine nucleoside phosphorylase C-terminal domain"/>
    <property type="match status" value="1"/>
</dbReference>
<reference evidence="5" key="1">
    <citation type="journal article" date="2023" name="Mol. Biol. Evol.">
        <title>Third-Generation Sequencing Reveals the Adaptive Role of the Epigenome in Three Deep-Sea Polychaetes.</title>
        <authorList>
            <person name="Perez M."/>
            <person name="Aroh O."/>
            <person name="Sun Y."/>
            <person name="Lan Y."/>
            <person name="Juniper S.K."/>
            <person name="Young C.R."/>
            <person name="Angers B."/>
            <person name="Qian P.Y."/>
        </authorList>
    </citation>
    <scope>NUCLEOTIDE SEQUENCE</scope>
    <source>
        <strain evidence="5">R07B-5</strain>
    </source>
</reference>
<proteinExistence type="predicted"/>
<evidence type="ECO:0000259" key="4">
    <source>
        <dbReference type="Pfam" id="PF02885"/>
    </source>
</evidence>
<gene>
    <name evidence="5" type="ORF">NP493_93g01044</name>
</gene>
<dbReference type="GO" id="GO:0004645">
    <property type="term" value="F:1,4-alpha-oligoglucan phosphorylase activity"/>
    <property type="evidence" value="ECO:0007669"/>
    <property type="project" value="InterPro"/>
</dbReference>
<name>A0AAD9UHV4_RIDPI</name>
<dbReference type="InterPro" id="IPR036566">
    <property type="entry name" value="PYNP-like_C_sf"/>
</dbReference>
<evidence type="ECO:0008006" key="7">
    <source>
        <dbReference type="Google" id="ProtNLM"/>
    </source>
</evidence>
<evidence type="ECO:0000313" key="5">
    <source>
        <dbReference type="EMBL" id="KAK2189926.1"/>
    </source>
</evidence>
<organism evidence="5 6">
    <name type="scientific">Ridgeia piscesae</name>
    <name type="common">Tubeworm</name>
    <dbReference type="NCBI Taxonomy" id="27915"/>
    <lineage>
        <taxon>Eukaryota</taxon>
        <taxon>Metazoa</taxon>
        <taxon>Spiralia</taxon>
        <taxon>Lophotrochozoa</taxon>
        <taxon>Annelida</taxon>
        <taxon>Polychaeta</taxon>
        <taxon>Sedentaria</taxon>
        <taxon>Canalipalpata</taxon>
        <taxon>Sabellida</taxon>
        <taxon>Siboglinidae</taxon>
        <taxon>Ridgeia</taxon>
    </lineage>
</organism>
<evidence type="ECO:0000259" key="3">
    <source>
        <dbReference type="Pfam" id="PF00591"/>
    </source>
</evidence>
<dbReference type="InterPro" id="IPR017459">
    <property type="entry name" value="Glycosyl_Trfase_fam3_N_dom"/>
</dbReference>
<dbReference type="Pfam" id="PF00591">
    <property type="entry name" value="Glycos_transf_3"/>
    <property type="match status" value="1"/>
</dbReference>
<dbReference type="Gene3D" id="3.40.1030.10">
    <property type="entry name" value="Nucleoside phosphorylase/phosphoribosyltransferase catalytic domain"/>
    <property type="match status" value="1"/>
</dbReference>
<dbReference type="GO" id="GO:0006213">
    <property type="term" value="P:pyrimidine nucleoside metabolic process"/>
    <property type="evidence" value="ECO:0007669"/>
    <property type="project" value="InterPro"/>
</dbReference>
<dbReference type="SUPFAM" id="SSF47648">
    <property type="entry name" value="Nucleoside phosphorylase/phosphoribosyltransferase N-terminal domain"/>
    <property type="match status" value="1"/>
</dbReference>
<dbReference type="InterPro" id="IPR000053">
    <property type="entry name" value="Thymidine/pyrmidine_PPase"/>
</dbReference>
<evidence type="ECO:0000313" key="6">
    <source>
        <dbReference type="Proteomes" id="UP001209878"/>
    </source>
</evidence>
<evidence type="ECO:0000256" key="2">
    <source>
        <dbReference type="ARBA" id="ARBA00022679"/>
    </source>
</evidence>
<sequence length="443" mass="48459">MYNIVDLLKKKRLGEELSWEEIEFFIKNIKSGGIREAQIGAMLMAFQMSGLTDVEVELLMKAMLFSGERLSWPADWDKSLVSIQSTGTTGNKAKVILAPTLAACGIKCPILSARGVVNVGGILGKLVTVPGFTGAYTFDEIKKLLSDIGCCVVQQPQDVAPAEREVRDTASIIGAFHNNSIKAACLIARVTAMHLHADVIEIVCGPSESLKTREEGNDLVAKIRDLSRMMGVRCQVLLTHVNGPVGKMIGQSLEIQEAIWCLNGEGPPDLFELVCTIGGHALHVAGKADSYEKGQKMAAHAIKTGSAKKKFMDMLHAQGVSKQNVKDLFKHRKIESGLSPVLPVAHYFTHLSAEHTGFVHNLNLTTLNEIMHELVRRGTTNSACVGGIQLLVQVGSYLNRGEVWAKIHHHVKLDEDQTNKLNTAITLRLDPPLYDMTIDVKEQ</sequence>
<dbReference type="SUPFAM" id="SSF52418">
    <property type="entry name" value="Nucleoside phosphorylase/phosphoribosyltransferase catalytic domain"/>
    <property type="match status" value="1"/>
</dbReference>
<dbReference type="InterPro" id="IPR036320">
    <property type="entry name" value="Glycosyl_Trfase_fam3_N_dom_sf"/>
</dbReference>
<dbReference type="AlphaFoldDB" id="A0AAD9UHV4"/>
<feature type="domain" description="Glycosyl transferase family 3" evidence="3">
    <location>
        <begin position="79"/>
        <end position="307"/>
    </location>
</feature>
<accession>A0AAD9UHV4</accession>
<keyword evidence="1" id="KW-0328">Glycosyltransferase</keyword>
<dbReference type="Gene3D" id="1.20.970.10">
    <property type="entry name" value="Transferase, Pyrimidine Nucleoside Phosphorylase, Chain C"/>
    <property type="match status" value="1"/>
</dbReference>
<keyword evidence="6" id="KW-1185">Reference proteome</keyword>
<dbReference type="Gene3D" id="3.90.1170.30">
    <property type="entry name" value="Pyrimidine nucleoside phosphorylase-like, C-terminal domain"/>
    <property type="match status" value="1"/>
</dbReference>
<comment type="caution">
    <text evidence="5">The sequence shown here is derived from an EMBL/GenBank/DDBJ whole genome shotgun (WGS) entry which is preliminary data.</text>
</comment>
<dbReference type="GO" id="GO:0016763">
    <property type="term" value="F:pentosyltransferase activity"/>
    <property type="evidence" value="ECO:0007669"/>
    <property type="project" value="InterPro"/>
</dbReference>
<dbReference type="Proteomes" id="UP001209878">
    <property type="component" value="Unassembled WGS sequence"/>
</dbReference>
<dbReference type="PANTHER" id="PTHR10515">
    <property type="entry name" value="THYMIDINE PHOSPHORYLASE"/>
    <property type="match status" value="1"/>
</dbReference>
<dbReference type="PANTHER" id="PTHR10515:SF0">
    <property type="entry name" value="THYMIDINE PHOSPHORYLASE"/>
    <property type="match status" value="1"/>
</dbReference>